<sequence length="266" mass="29439">MSIQIVVPVYNAFEVTAQALQALKKHNLQDDVLILDDASSDPRMTALYLDLPESWQLRVNPQNLGFVKTANIGLKHNPGHSLLLNSDTIVSVGWLDRFKDALLAVDAVGTATPWSNNAEICSLPETLKVNPMPEDIDLLAAELVDCHQPVYPQLPTAVGFAMLISKQAKAQVGYFDEPTFGHGYGEENDYSLRVTSAGLKNILVDHAYVAHVGNQSFQALNLKPNEQTMHRLLNKHPDYLTLIQNFIEKDPLCPIRESIIAKISGF</sequence>
<dbReference type="EMBL" id="JBHRTS010000001">
    <property type="protein sequence ID" value="MFC3193139.1"/>
    <property type="molecule type" value="Genomic_DNA"/>
</dbReference>
<evidence type="ECO:0000313" key="6">
    <source>
        <dbReference type="Proteomes" id="UP001595533"/>
    </source>
</evidence>
<keyword evidence="3 5" id="KW-0808">Transferase</keyword>
<name>A0ABV7J874_9GAMM</name>
<dbReference type="Gene3D" id="3.90.550.10">
    <property type="entry name" value="Spore Coat Polysaccharide Biosynthesis Protein SpsA, Chain A"/>
    <property type="match status" value="1"/>
</dbReference>
<evidence type="ECO:0000256" key="2">
    <source>
        <dbReference type="ARBA" id="ARBA00022676"/>
    </source>
</evidence>
<proteinExistence type="inferred from homology"/>
<evidence type="ECO:0000259" key="4">
    <source>
        <dbReference type="Pfam" id="PF00535"/>
    </source>
</evidence>
<protein>
    <submittedName>
        <fullName evidence="5">Glycosyltransferase family 2 protein</fullName>
        <ecNumber evidence="5">2.4.-.-</ecNumber>
    </submittedName>
</protein>
<evidence type="ECO:0000256" key="3">
    <source>
        <dbReference type="ARBA" id="ARBA00022679"/>
    </source>
</evidence>
<keyword evidence="2 5" id="KW-0328">Glycosyltransferase</keyword>
<evidence type="ECO:0000313" key="5">
    <source>
        <dbReference type="EMBL" id="MFC3193139.1"/>
    </source>
</evidence>
<dbReference type="GO" id="GO:0016757">
    <property type="term" value="F:glycosyltransferase activity"/>
    <property type="evidence" value="ECO:0007669"/>
    <property type="project" value="UniProtKB-KW"/>
</dbReference>
<dbReference type="PANTHER" id="PTHR43179:SF12">
    <property type="entry name" value="GALACTOFURANOSYLTRANSFERASE GLFT2"/>
    <property type="match status" value="1"/>
</dbReference>
<evidence type="ECO:0000256" key="1">
    <source>
        <dbReference type="ARBA" id="ARBA00006739"/>
    </source>
</evidence>
<gene>
    <name evidence="5" type="ORF">ACFODZ_02680</name>
</gene>
<dbReference type="InterPro" id="IPR001173">
    <property type="entry name" value="Glyco_trans_2-like"/>
</dbReference>
<feature type="domain" description="Glycosyltransferase 2-like" evidence="4">
    <location>
        <begin position="5"/>
        <end position="104"/>
    </location>
</feature>
<dbReference type="Proteomes" id="UP001595533">
    <property type="component" value="Unassembled WGS sequence"/>
</dbReference>
<dbReference type="PANTHER" id="PTHR43179">
    <property type="entry name" value="RHAMNOSYLTRANSFERASE WBBL"/>
    <property type="match status" value="1"/>
</dbReference>
<dbReference type="EC" id="2.4.-.-" evidence="5"/>
<dbReference type="SUPFAM" id="SSF53448">
    <property type="entry name" value="Nucleotide-diphospho-sugar transferases"/>
    <property type="match status" value="1"/>
</dbReference>
<dbReference type="Pfam" id="PF00535">
    <property type="entry name" value="Glycos_transf_2"/>
    <property type="match status" value="1"/>
</dbReference>
<dbReference type="InterPro" id="IPR029044">
    <property type="entry name" value="Nucleotide-diphossugar_trans"/>
</dbReference>
<keyword evidence="6" id="KW-1185">Reference proteome</keyword>
<organism evidence="5 6">
    <name type="scientific">Marinicella sediminis</name>
    <dbReference type="NCBI Taxonomy" id="1792834"/>
    <lineage>
        <taxon>Bacteria</taxon>
        <taxon>Pseudomonadati</taxon>
        <taxon>Pseudomonadota</taxon>
        <taxon>Gammaproteobacteria</taxon>
        <taxon>Lysobacterales</taxon>
        <taxon>Marinicellaceae</taxon>
        <taxon>Marinicella</taxon>
    </lineage>
</organism>
<comment type="caution">
    <text evidence="5">The sequence shown here is derived from an EMBL/GenBank/DDBJ whole genome shotgun (WGS) entry which is preliminary data.</text>
</comment>
<reference evidence="6" key="1">
    <citation type="journal article" date="2019" name="Int. J. Syst. Evol. Microbiol.">
        <title>The Global Catalogue of Microorganisms (GCM) 10K type strain sequencing project: providing services to taxonomists for standard genome sequencing and annotation.</title>
        <authorList>
            <consortium name="The Broad Institute Genomics Platform"/>
            <consortium name="The Broad Institute Genome Sequencing Center for Infectious Disease"/>
            <person name="Wu L."/>
            <person name="Ma J."/>
        </authorList>
    </citation>
    <scope>NUCLEOTIDE SEQUENCE [LARGE SCALE GENOMIC DNA]</scope>
    <source>
        <strain evidence="6">KCTC 42953</strain>
    </source>
</reference>
<accession>A0ABV7J874</accession>
<comment type="similarity">
    <text evidence="1">Belongs to the glycosyltransferase 2 family.</text>
</comment>
<dbReference type="RefSeq" id="WP_157892645.1">
    <property type="nucleotide sequence ID" value="NZ_JBHRTS010000001.1"/>
</dbReference>